<evidence type="ECO:0000259" key="4">
    <source>
        <dbReference type="Pfam" id="PF01103"/>
    </source>
</evidence>
<keyword evidence="3" id="KW-0732">Signal</keyword>
<dbReference type="Gene3D" id="2.40.160.50">
    <property type="entry name" value="membrane protein fhac: a member of the omp85/tpsb transporter family"/>
    <property type="match status" value="1"/>
</dbReference>
<evidence type="ECO:0000313" key="5">
    <source>
        <dbReference type="EMBL" id="RDV14242.1"/>
    </source>
</evidence>
<protein>
    <recommendedName>
        <fullName evidence="4">Bacterial surface antigen (D15) domain-containing protein</fullName>
    </recommendedName>
</protein>
<evidence type="ECO:0000256" key="1">
    <source>
        <dbReference type="ARBA" id="ARBA00004370"/>
    </source>
</evidence>
<feature type="signal peptide" evidence="3">
    <location>
        <begin position="1"/>
        <end position="22"/>
    </location>
</feature>
<dbReference type="EMBL" id="QRGR01000017">
    <property type="protein sequence ID" value="RDV14242.1"/>
    <property type="molecule type" value="Genomic_DNA"/>
</dbReference>
<dbReference type="Pfam" id="PF01103">
    <property type="entry name" value="Omp85"/>
    <property type="match status" value="1"/>
</dbReference>
<keyword evidence="6" id="KW-1185">Reference proteome</keyword>
<dbReference type="InterPro" id="IPR000184">
    <property type="entry name" value="Bac_surfAg_D15"/>
</dbReference>
<organism evidence="5 6">
    <name type="scientific">Pontibacter diazotrophicus</name>
    <dbReference type="NCBI Taxonomy" id="1400979"/>
    <lineage>
        <taxon>Bacteria</taxon>
        <taxon>Pseudomonadati</taxon>
        <taxon>Bacteroidota</taxon>
        <taxon>Cytophagia</taxon>
        <taxon>Cytophagales</taxon>
        <taxon>Hymenobacteraceae</taxon>
        <taxon>Pontibacter</taxon>
    </lineage>
</organism>
<comment type="caution">
    <text evidence="5">The sequence shown here is derived from an EMBL/GenBank/DDBJ whole genome shotgun (WGS) entry which is preliminary data.</text>
</comment>
<accession>A0A3D8LBB4</accession>
<keyword evidence="2" id="KW-0472">Membrane</keyword>
<evidence type="ECO:0000313" key="6">
    <source>
        <dbReference type="Proteomes" id="UP000256708"/>
    </source>
</evidence>
<feature type="chain" id="PRO_5017676642" description="Bacterial surface antigen (D15) domain-containing protein" evidence="3">
    <location>
        <begin position="23"/>
        <end position="379"/>
    </location>
</feature>
<proteinExistence type="predicted"/>
<dbReference type="GO" id="GO:0019867">
    <property type="term" value="C:outer membrane"/>
    <property type="evidence" value="ECO:0007669"/>
    <property type="project" value="InterPro"/>
</dbReference>
<comment type="subcellular location">
    <subcellularLocation>
        <location evidence="1">Membrane</location>
    </subcellularLocation>
</comment>
<reference evidence="6" key="1">
    <citation type="submission" date="2018-08" db="EMBL/GenBank/DDBJ databases">
        <authorList>
            <person name="Liu Z.-W."/>
            <person name="Du Z.-J."/>
        </authorList>
    </citation>
    <scope>NUCLEOTIDE SEQUENCE [LARGE SCALE GENOMIC DNA]</scope>
    <source>
        <strain evidence="6">H4X</strain>
    </source>
</reference>
<feature type="domain" description="Bacterial surface antigen (D15)" evidence="4">
    <location>
        <begin position="142"/>
        <end position="348"/>
    </location>
</feature>
<name>A0A3D8LBB4_9BACT</name>
<gene>
    <name evidence="5" type="ORF">DXT99_15740</name>
</gene>
<evidence type="ECO:0000256" key="3">
    <source>
        <dbReference type="SAM" id="SignalP"/>
    </source>
</evidence>
<dbReference type="Proteomes" id="UP000256708">
    <property type="component" value="Unassembled WGS sequence"/>
</dbReference>
<sequence>MKTRFIFLLFAFVLFSLQEAGAQHHNFVSRYINKLLNDTTDASKPQFLLYPTLAYSPETNLEFGLSSLYVYYAKNDTTNRLSEINGFTFFTLENQYGLLFDHSLYSDKSRWFFLGKLRFQSFPMLYHGIGPDSPAEHLALVEATQIQVKERVLRQIRPNLYMGPQIDYQRMASVDFIAPTDTYVAEPAGSKGSANTGLGLGIIYDNRHNVLNVRDGLFSELALIRYDRLWNSDFKFTSILSDNRIYRPIGRSNVLAAQLIGQFSVGNAPFNQLALLGGESIMRGYYTGRFRDKNQLAAQVEYRFLPLPLSFSSRIGASVFASTGTVFSDFSHLNVKNLKVAGGGGLRYLLFPKKDIYTRADIAFTNEGTGFYILIGEAF</sequence>
<dbReference type="OrthoDB" id="9771071at2"/>
<evidence type="ECO:0000256" key="2">
    <source>
        <dbReference type="ARBA" id="ARBA00023136"/>
    </source>
</evidence>
<dbReference type="AlphaFoldDB" id="A0A3D8LBB4"/>
<dbReference type="RefSeq" id="WP_115566533.1">
    <property type="nucleotide sequence ID" value="NZ_QRGR01000017.1"/>
</dbReference>